<sequence>MAVEVSIREIARDYPLQEASSEYDNWGERAEEAKSMEILRWLIEAKIAGEWIEVGNLSAHAVWYGPTQGSKAMNIGVSLLDEYRNQGIGSIAQKLLAEELHRQGYLRVEASTDITNIAEQKALQRAGFQYEGTLRKAQGRADGLHDLQVWSHLS</sequence>
<name>A0A965LKM7_9PROT</name>
<dbReference type="InterPro" id="IPR051908">
    <property type="entry name" value="Ribosomal_N-acetyltransferase"/>
</dbReference>
<gene>
    <name evidence="2" type="ORF">EBT44_01460</name>
</gene>
<dbReference type="GO" id="GO:0005737">
    <property type="term" value="C:cytoplasm"/>
    <property type="evidence" value="ECO:0007669"/>
    <property type="project" value="TreeGrafter"/>
</dbReference>
<dbReference type="InterPro" id="IPR016181">
    <property type="entry name" value="Acyl_CoA_acyltransferase"/>
</dbReference>
<dbReference type="GO" id="GO:0008999">
    <property type="term" value="F:protein-N-terminal-alanine acetyltransferase activity"/>
    <property type="evidence" value="ECO:0007669"/>
    <property type="project" value="TreeGrafter"/>
</dbReference>
<dbReference type="PROSITE" id="PS51186">
    <property type="entry name" value="GNAT"/>
    <property type="match status" value="1"/>
</dbReference>
<dbReference type="Gene3D" id="3.40.630.30">
    <property type="match status" value="1"/>
</dbReference>
<dbReference type="Pfam" id="PF13302">
    <property type="entry name" value="Acetyltransf_3"/>
    <property type="match status" value="1"/>
</dbReference>
<organism evidence="2 3">
    <name type="scientific">Candidatus Fonsibacter lacus</name>
    <dbReference type="NCBI Taxonomy" id="2576439"/>
    <lineage>
        <taxon>Bacteria</taxon>
        <taxon>Pseudomonadati</taxon>
        <taxon>Pseudomonadota</taxon>
        <taxon>Alphaproteobacteria</taxon>
        <taxon>Candidatus Pelagibacterales</taxon>
        <taxon>Candidatus Pelagibacterales incertae sedis</taxon>
        <taxon>Candidatus Fonsibacter</taxon>
    </lineage>
</organism>
<dbReference type="PANTHER" id="PTHR43441">
    <property type="entry name" value="RIBOSOMAL-PROTEIN-SERINE ACETYLTRANSFERASE"/>
    <property type="match status" value="1"/>
</dbReference>
<evidence type="ECO:0000313" key="2">
    <source>
        <dbReference type="EMBL" id="NBR93519.1"/>
    </source>
</evidence>
<dbReference type="SUPFAM" id="SSF55729">
    <property type="entry name" value="Acyl-CoA N-acyltransferases (Nat)"/>
    <property type="match status" value="1"/>
</dbReference>
<evidence type="ECO:0000313" key="3">
    <source>
        <dbReference type="Proteomes" id="UP000740727"/>
    </source>
</evidence>
<feature type="domain" description="N-acetyltransferase" evidence="1">
    <location>
        <begin position="5"/>
        <end position="154"/>
    </location>
</feature>
<proteinExistence type="predicted"/>
<dbReference type="PANTHER" id="PTHR43441:SF2">
    <property type="entry name" value="FAMILY ACETYLTRANSFERASE, PUTATIVE (AFU_ORTHOLOGUE AFUA_7G00850)-RELATED"/>
    <property type="match status" value="1"/>
</dbReference>
<dbReference type="AlphaFoldDB" id="A0A965LKM7"/>
<protein>
    <submittedName>
        <fullName evidence="2">N-acetyltransferase</fullName>
    </submittedName>
</protein>
<dbReference type="InterPro" id="IPR000182">
    <property type="entry name" value="GNAT_dom"/>
</dbReference>
<reference evidence="2" key="1">
    <citation type="submission" date="2018-10" db="EMBL/GenBank/DDBJ databases">
        <title>Iterative Subtractive Binning of Freshwater Chronoseries Metagenomes Recovers Nearly Complete Genomes from over Four Hundred Novel Species.</title>
        <authorList>
            <person name="Rodriguez-R L.M."/>
            <person name="Tsementzi D."/>
            <person name="Luo C."/>
            <person name="Konstantinidis K.T."/>
        </authorList>
    </citation>
    <scope>NUCLEOTIDE SEQUENCE</scope>
    <source>
        <strain evidence="2">WB5_2A_028</strain>
    </source>
</reference>
<dbReference type="EMBL" id="RFXN01000008">
    <property type="protein sequence ID" value="NBR93519.1"/>
    <property type="molecule type" value="Genomic_DNA"/>
</dbReference>
<dbReference type="GO" id="GO:1990189">
    <property type="term" value="F:protein N-terminal-serine acetyltransferase activity"/>
    <property type="evidence" value="ECO:0007669"/>
    <property type="project" value="TreeGrafter"/>
</dbReference>
<comment type="caution">
    <text evidence="2">The sequence shown here is derived from an EMBL/GenBank/DDBJ whole genome shotgun (WGS) entry which is preliminary data.</text>
</comment>
<accession>A0A965LKM7</accession>
<evidence type="ECO:0000259" key="1">
    <source>
        <dbReference type="PROSITE" id="PS51186"/>
    </source>
</evidence>
<dbReference type="Proteomes" id="UP000740727">
    <property type="component" value="Unassembled WGS sequence"/>
</dbReference>